<evidence type="ECO:0000313" key="1">
    <source>
        <dbReference type="EMBL" id="KAK8063220.1"/>
    </source>
</evidence>
<dbReference type="Proteomes" id="UP001446871">
    <property type="component" value="Unassembled WGS sequence"/>
</dbReference>
<name>A0ABR1UWE0_9PEZI</name>
<reference evidence="1 2" key="1">
    <citation type="submission" date="2023-01" db="EMBL/GenBank/DDBJ databases">
        <title>Analysis of 21 Apiospora genomes using comparative genomics revels a genus with tremendous synthesis potential of carbohydrate active enzymes and secondary metabolites.</title>
        <authorList>
            <person name="Sorensen T."/>
        </authorList>
    </citation>
    <scope>NUCLEOTIDE SEQUENCE [LARGE SCALE GENOMIC DNA]</scope>
    <source>
        <strain evidence="1 2">CBS 83171</strain>
    </source>
</reference>
<proteinExistence type="predicted"/>
<accession>A0ABR1UWE0</accession>
<evidence type="ECO:0000313" key="2">
    <source>
        <dbReference type="Proteomes" id="UP001446871"/>
    </source>
</evidence>
<keyword evidence="2" id="KW-1185">Reference proteome</keyword>
<sequence length="166" mass="20150">MLAENRAHTLGIRLGKRRRATGPEEATKKLVENWATFEKDVGRPEPRKFHSRIKNTIDTIDWRPDLLKKAHKKQICFACIMRSQDWDQKFLHGRERGYMFIAEEVEWMRLQFALYHKEVWQSHKSHHGSPWEFVMHFVDGRVWDTERWQLWCQKKHYKCMLLGVNF</sequence>
<protein>
    <submittedName>
        <fullName evidence="1">Uncharacterized protein</fullName>
    </submittedName>
</protein>
<dbReference type="EMBL" id="JAQQWM010000005">
    <property type="protein sequence ID" value="KAK8063220.1"/>
    <property type="molecule type" value="Genomic_DNA"/>
</dbReference>
<gene>
    <name evidence="1" type="ORF">PG996_007872</name>
</gene>
<organism evidence="1 2">
    <name type="scientific">Apiospora saccharicola</name>
    <dbReference type="NCBI Taxonomy" id="335842"/>
    <lineage>
        <taxon>Eukaryota</taxon>
        <taxon>Fungi</taxon>
        <taxon>Dikarya</taxon>
        <taxon>Ascomycota</taxon>
        <taxon>Pezizomycotina</taxon>
        <taxon>Sordariomycetes</taxon>
        <taxon>Xylariomycetidae</taxon>
        <taxon>Amphisphaeriales</taxon>
        <taxon>Apiosporaceae</taxon>
        <taxon>Apiospora</taxon>
    </lineage>
</organism>
<comment type="caution">
    <text evidence="1">The sequence shown here is derived from an EMBL/GenBank/DDBJ whole genome shotgun (WGS) entry which is preliminary data.</text>
</comment>